<dbReference type="PROSITE" id="PS50109">
    <property type="entry name" value="HIS_KIN"/>
    <property type="match status" value="1"/>
</dbReference>
<dbReference type="InterPro" id="IPR003661">
    <property type="entry name" value="HisK_dim/P_dom"/>
</dbReference>
<dbReference type="PRINTS" id="PR00344">
    <property type="entry name" value="BCTRLSENSOR"/>
</dbReference>
<evidence type="ECO:0000256" key="12">
    <source>
        <dbReference type="ARBA" id="ARBA00023012"/>
    </source>
</evidence>
<protein>
    <recommendedName>
        <fullName evidence="3">histidine kinase</fullName>
        <ecNumber evidence="3">2.7.13.3</ecNumber>
    </recommendedName>
</protein>
<evidence type="ECO:0000256" key="6">
    <source>
        <dbReference type="ARBA" id="ARBA00022679"/>
    </source>
</evidence>
<dbReference type="Pfam" id="PF00512">
    <property type="entry name" value="HisKA"/>
    <property type="match status" value="1"/>
</dbReference>
<feature type="domain" description="HAMP" evidence="16">
    <location>
        <begin position="81"/>
        <end position="133"/>
    </location>
</feature>
<keyword evidence="10" id="KW-0067">ATP-binding</keyword>
<comment type="subcellular location">
    <subcellularLocation>
        <location evidence="2">Cell membrane</location>
        <topology evidence="2">Multi-pass membrane protein</topology>
    </subcellularLocation>
</comment>
<keyword evidence="6" id="KW-0808">Transferase</keyword>
<dbReference type="GO" id="GO:0000155">
    <property type="term" value="F:phosphorelay sensor kinase activity"/>
    <property type="evidence" value="ECO:0007669"/>
    <property type="project" value="InterPro"/>
</dbReference>
<feature type="domain" description="Histidine kinase" evidence="15">
    <location>
        <begin position="148"/>
        <end position="364"/>
    </location>
</feature>
<dbReference type="CDD" id="cd00082">
    <property type="entry name" value="HisKA"/>
    <property type="match status" value="1"/>
</dbReference>
<dbReference type="Pfam" id="PF00672">
    <property type="entry name" value="HAMP"/>
    <property type="match status" value="1"/>
</dbReference>
<gene>
    <name evidence="17" type="primary">vanS_3</name>
    <name evidence="17" type="ORF">J34TS1_39160</name>
</gene>
<evidence type="ECO:0000256" key="3">
    <source>
        <dbReference type="ARBA" id="ARBA00012438"/>
    </source>
</evidence>
<keyword evidence="11 14" id="KW-1133">Transmembrane helix</keyword>
<keyword evidence="18" id="KW-1185">Reference proteome</keyword>
<evidence type="ECO:0000256" key="8">
    <source>
        <dbReference type="ARBA" id="ARBA00022741"/>
    </source>
</evidence>
<evidence type="ECO:0000259" key="16">
    <source>
        <dbReference type="PROSITE" id="PS50885"/>
    </source>
</evidence>
<organism evidence="17 18">
    <name type="scientific">Paenibacillus azoreducens</name>
    <dbReference type="NCBI Taxonomy" id="116718"/>
    <lineage>
        <taxon>Bacteria</taxon>
        <taxon>Bacillati</taxon>
        <taxon>Bacillota</taxon>
        <taxon>Bacilli</taxon>
        <taxon>Bacillales</taxon>
        <taxon>Paenibacillaceae</taxon>
        <taxon>Paenibacillus</taxon>
    </lineage>
</organism>
<name>A0A920CPX2_9BACL</name>
<keyword evidence="7 14" id="KW-0812">Transmembrane</keyword>
<keyword evidence="4" id="KW-1003">Cell membrane</keyword>
<dbReference type="InterPro" id="IPR050398">
    <property type="entry name" value="HssS/ArlS-like"/>
</dbReference>
<dbReference type="InterPro" id="IPR004358">
    <property type="entry name" value="Sig_transdc_His_kin-like_C"/>
</dbReference>
<dbReference type="InterPro" id="IPR003594">
    <property type="entry name" value="HATPase_dom"/>
</dbReference>
<dbReference type="Gene3D" id="1.10.287.130">
    <property type="match status" value="1"/>
</dbReference>
<evidence type="ECO:0000256" key="14">
    <source>
        <dbReference type="SAM" id="Phobius"/>
    </source>
</evidence>
<evidence type="ECO:0000259" key="15">
    <source>
        <dbReference type="PROSITE" id="PS50109"/>
    </source>
</evidence>
<reference evidence="17 18" key="1">
    <citation type="submission" date="2021-03" db="EMBL/GenBank/DDBJ databases">
        <title>Antimicrobial resistance genes in bacteria isolated from Japanese honey, and their potential for conferring macrolide and lincosamide resistance in the American foulbrood pathogen Paenibacillus larvae.</title>
        <authorList>
            <person name="Okamoto M."/>
            <person name="Kumagai M."/>
            <person name="Kanamori H."/>
            <person name="Takamatsu D."/>
        </authorList>
    </citation>
    <scope>NUCLEOTIDE SEQUENCE [LARGE SCALE GENOMIC DNA]</scope>
    <source>
        <strain evidence="17 18">J34TS1</strain>
    </source>
</reference>
<dbReference type="Proteomes" id="UP000682811">
    <property type="component" value="Unassembled WGS sequence"/>
</dbReference>
<dbReference type="GO" id="GO:0005524">
    <property type="term" value="F:ATP binding"/>
    <property type="evidence" value="ECO:0007669"/>
    <property type="project" value="UniProtKB-KW"/>
</dbReference>
<evidence type="ECO:0000256" key="13">
    <source>
        <dbReference type="ARBA" id="ARBA00023136"/>
    </source>
</evidence>
<evidence type="ECO:0000256" key="7">
    <source>
        <dbReference type="ARBA" id="ARBA00022692"/>
    </source>
</evidence>
<keyword evidence="8" id="KW-0547">Nucleotide-binding</keyword>
<keyword evidence="12" id="KW-0902">Two-component regulatory system</keyword>
<evidence type="ECO:0000256" key="2">
    <source>
        <dbReference type="ARBA" id="ARBA00004651"/>
    </source>
</evidence>
<dbReference type="FunFam" id="1.10.287.130:FF:000001">
    <property type="entry name" value="Two-component sensor histidine kinase"/>
    <property type="match status" value="1"/>
</dbReference>
<keyword evidence="9 17" id="KW-0418">Kinase</keyword>
<dbReference type="InterPro" id="IPR003660">
    <property type="entry name" value="HAMP_dom"/>
</dbReference>
<dbReference type="InterPro" id="IPR036890">
    <property type="entry name" value="HATPase_C_sf"/>
</dbReference>
<dbReference type="InterPro" id="IPR005467">
    <property type="entry name" value="His_kinase_dom"/>
</dbReference>
<dbReference type="FunFam" id="3.30.565.10:FF:000013">
    <property type="entry name" value="Two-component sensor histidine kinase"/>
    <property type="match status" value="1"/>
</dbReference>
<dbReference type="CDD" id="cd06225">
    <property type="entry name" value="HAMP"/>
    <property type="match status" value="1"/>
</dbReference>
<sequence>MRKFIYSFRTRMILLLMLSMLASGGITYVLYKILQFYYRSEVLFENPLTRIRYFMRDIGDVNAFLIIFIPLAILFFFLFTRSYARYFKEISKGIHHLAEGEFSNHVRISSKDEFGAIGADINQAMQKLQEAIERGDYAESSKDQLILNLAHDLRTPLTSVIGYLDFILQDDQLTPEQKQHYTTIAYQKSKRLENLIEELFEIARMNYGRLQLDKKTFDLSELLMQLNEELYPVFEKNNLESRLQLARFLNINGDGELLARVFENLLTNAVRYGSDGQYIDIHGFNDGENVVVQVINYGDYIDPEELPHIFDMFYTGDKARTHRQGSTGIGLFITKNIVEQHEGAVSAQSSPVRTVFEVRLPRDAEAQEA</sequence>
<dbReference type="PANTHER" id="PTHR45528">
    <property type="entry name" value="SENSOR HISTIDINE KINASE CPXA"/>
    <property type="match status" value="1"/>
</dbReference>
<dbReference type="PROSITE" id="PS50885">
    <property type="entry name" value="HAMP"/>
    <property type="match status" value="1"/>
</dbReference>
<feature type="transmembrane region" description="Helical" evidence="14">
    <location>
        <begin position="61"/>
        <end position="79"/>
    </location>
</feature>
<dbReference type="GO" id="GO:0005886">
    <property type="term" value="C:plasma membrane"/>
    <property type="evidence" value="ECO:0007669"/>
    <property type="project" value="UniProtKB-SubCell"/>
</dbReference>
<proteinExistence type="predicted"/>
<dbReference type="AlphaFoldDB" id="A0A920CPX2"/>
<evidence type="ECO:0000313" key="18">
    <source>
        <dbReference type="Proteomes" id="UP000682811"/>
    </source>
</evidence>
<dbReference type="SUPFAM" id="SSF47384">
    <property type="entry name" value="Homodimeric domain of signal transducing histidine kinase"/>
    <property type="match status" value="1"/>
</dbReference>
<evidence type="ECO:0000313" key="17">
    <source>
        <dbReference type="EMBL" id="GIO49151.1"/>
    </source>
</evidence>
<evidence type="ECO:0000256" key="4">
    <source>
        <dbReference type="ARBA" id="ARBA00022475"/>
    </source>
</evidence>
<dbReference type="RefSeq" id="WP_212979702.1">
    <property type="nucleotide sequence ID" value="NZ_AP025343.1"/>
</dbReference>
<dbReference type="SMART" id="SM00388">
    <property type="entry name" value="HisKA"/>
    <property type="match status" value="1"/>
</dbReference>
<comment type="caution">
    <text evidence="17">The sequence shown here is derived from an EMBL/GenBank/DDBJ whole genome shotgun (WGS) entry which is preliminary data.</text>
</comment>
<dbReference type="SMART" id="SM00387">
    <property type="entry name" value="HATPase_c"/>
    <property type="match status" value="1"/>
</dbReference>
<evidence type="ECO:0000256" key="5">
    <source>
        <dbReference type="ARBA" id="ARBA00022553"/>
    </source>
</evidence>
<comment type="catalytic activity">
    <reaction evidence="1">
        <text>ATP + protein L-histidine = ADP + protein N-phospho-L-histidine.</text>
        <dbReference type="EC" id="2.7.13.3"/>
    </reaction>
</comment>
<dbReference type="Pfam" id="PF02518">
    <property type="entry name" value="HATPase_c"/>
    <property type="match status" value="1"/>
</dbReference>
<dbReference type="SUPFAM" id="SSF55874">
    <property type="entry name" value="ATPase domain of HSP90 chaperone/DNA topoisomerase II/histidine kinase"/>
    <property type="match status" value="1"/>
</dbReference>
<evidence type="ECO:0000256" key="10">
    <source>
        <dbReference type="ARBA" id="ARBA00022840"/>
    </source>
</evidence>
<dbReference type="EC" id="2.7.13.3" evidence="3"/>
<dbReference type="Gene3D" id="3.30.565.10">
    <property type="entry name" value="Histidine kinase-like ATPase, C-terminal domain"/>
    <property type="match status" value="1"/>
</dbReference>
<dbReference type="PANTHER" id="PTHR45528:SF1">
    <property type="entry name" value="SENSOR HISTIDINE KINASE CPXA"/>
    <property type="match status" value="1"/>
</dbReference>
<dbReference type="SMART" id="SM00304">
    <property type="entry name" value="HAMP"/>
    <property type="match status" value="1"/>
</dbReference>
<evidence type="ECO:0000256" key="11">
    <source>
        <dbReference type="ARBA" id="ARBA00022989"/>
    </source>
</evidence>
<dbReference type="InterPro" id="IPR036097">
    <property type="entry name" value="HisK_dim/P_sf"/>
</dbReference>
<keyword evidence="13 14" id="KW-0472">Membrane</keyword>
<dbReference type="Gene3D" id="6.10.340.10">
    <property type="match status" value="1"/>
</dbReference>
<dbReference type="EMBL" id="BORT01000019">
    <property type="protein sequence ID" value="GIO49151.1"/>
    <property type="molecule type" value="Genomic_DNA"/>
</dbReference>
<keyword evidence="5" id="KW-0597">Phosphoprotein</keyword>
<accession>A0A920CPX2</accession>
<evidence type="ECO:0000256" key="9">
    <source>
        <dbReference type="ARBA" id="ARBA00022777"/>
    </source>
</evidence>
<feature type="transmembrane region" description="Helical" evidence="14">
    <location>
        <begin position="12"/>
        <end position="31"/>
    </location>
</feature>
<evidence type="ECO:0000256" key="1">
    <source>
        <dbReference type="ARBA" id="ARBA00000085"/>
    </source>
</evidence>